<keyword evidence="4" id="KW-1185">Reference proteome</keyword>
<evidence type="ECO:0000313" key="2">
    <source>
        <dbReference type="EMBL" id="STC92164.1"/>
    </source>
</evidence>
<evidence type="ECO:0000313" key="1">
    <source>
        <dbReference type="EMBL" id="AZA48389.1"/>
    </source>
</evidence>
<accession>A0A3G6N5Q9</accession>
<evidence type="ECO:0000313" key="4">
    <source>
        <dbReference type="Proteomes" id="UP000273270"/>
    </source>
</evidence>
<dbReference type="Proteomes" id="UP000255224">
    <property type="component" value="Unassembled WGS sequence"/>
</dbReference>
<dbReference type="KEGG" id="ccau:EG346_09410"/>
<gene>
    <name evidence="1" type="ORF">EG346_09410</name>
    <name evidence="2" type="ORF">NCTC13533_00251</name>
</gene>
<evidence type="ECO:0000313" key="3">
    <source>
        <dbReference type="Proteomes" id="UP000255224"/>
    </source>
</evidence>
<reference evidence="4" key="3">
    <citation type="submission" date="2018-11" db="EMBL/GenBank/DDBJ databases">
        <title>Proposal to divide the Flavobacteriaceae and reorganize its genera based on Amino Acid Identity values calculated from whole genome sequences.</title>
        <authorList>
            <person name="Nicholson A.C."/>
            <person name="Gulvik C.A."/>
            <person name="Whitney A.M."/>
            <person name="Humrighouse B.W."/>
            <person name="Bell M."/>
            <person name="Holmes B."/>
            <person name="Steigerwalt A.G."/>
            <person name="Villarma A."/>
            <person name="Sheth M."/>
            <person name="Batra D."/>
            <person name="Pryor J."/>
            <person name="Bernardet J.-F."/>
            <person name="Hugo C."/>
            <person name="Kampfer P."/>
            <person name="Newman J."/>
            <person name="McQuiston J.R."/>
        </authorList>
    </citation>
    <scope>NUCLEOTIDE SEQUENCE [LARGE SCALE GENOMIC DNA]</scope>
    <source>
        <strain evidence="4">G0188</strain>
    </source>
</reference>
<proteinExistence type="predicted"/>
<accession>A0A376DMV7</accession>
<protein>
    <submittedName>
        <fullName evidence="2">Uncharacterized protein</fullName>
    </submittedName>
</protein>
<dbReference type="AlphaFoldDB" id="A0A376DMV7"/>
<organism evidence="2 3">
    <name type="scientific">Chryseobacterium carnipullorum</name>
    <dbReference type="NCBI Taxonomy" id="1124835"/>
    <lineage>
        <taxon>Bacteria</taxon>
        <taxon>Pseudomonadati</taxon>
        <taxon>Bacteroidota</taxon>
        <taxon>Flavobacteriia</taxon>
        <taxon>Flavobacteriales</taxon>
        <taxon>Weeksellaceae</taxon>
        <taxon>Chryseobacterium group</taxon>
        <taxon>Chryseobacterium</taxon>
    </lineage>
</organism>
<sequence>MGRYATFPITVEDLRFLDLKFLSKHQYLIPNSIKSGVITWSNKTGDKNSISVHSSTDNDAGVLTLNYILNNDKKINYQVKIASKTSNLGKGLVWFFICPFTGRYCRKLHLINGYFQHRTANPHLMYEKQIEPKIWRVWNKAFGAEFNDHLYFELHKKYFKRFYNGKITKRYARIRKKLNQRDEVDLRELDKYIIWNLDKK</sequence>
<dbReference type="EMBL" id="CP033920">
    <property type="protein sequence ID" value="AZA48389.1"/>
    <property type="molecule type" value="Genomic_DNA"/>
</dbReference>
<reference evidence="2 3" key="1">
    <citation type="submission" date="2018-06" db="EMBL/GenBank/DDBJ databases">
        <authorList>
            <consortium name="Pathogen Informatics"/>
            <person name="Doyle S."/>
        </authorList>
    </citation>
    <scope>NUCLEOTIDE SEQUENCE [LARGE SCALE GENOMIC DNA]</scope>
    <source>
        <strain evidence="2 3">NCTC13533</strain>
    </source>
</reference>
<dbReference type="Proteomes" id="UP000273270">
    <property type="component" value="Chromosome"/>
</dbReference>
<dbReference type="EMBL" id="UFVQ01000003">
    <property type="protein sequence ID" value="STC92164.1"/>
    <property type="molecule type" value="Genomic_DNA"/>
</dbReference>
<name>A0A376DMV7_CHRCU</name>
<dbReference type="RefSeq" id="WP_123878202.1">
    <property type="nucleotide sequence ID" value="NZ_UFVQ01000003.1"/>
</dbReference>
<reference evidence="1" key="2">
    <citation type="submission" date="2018-11" db="EMBL/GenBank/DDBJ databases">
        <title>Proposal to divide the Flavobacteriaceae and reorganize its genera based on Amino Acid Identity values calculated from whole genome sequences.</title>
        <authorList>
            <person name="Nicholson A.C."/>
            <person name="Gulvik C.A."/>
            <person name="Whitney A.M."/>
            <person name="Humrighouse B.W."/>
            <person name="Bell M."/>
            <person name="Holmes B."/>
            <person name="Steigerwalt A."/>
            <person name="Villarma A."/>
            <person name="Sheth M."/>
            <person name="Batra D."/>
            <person name="Pryor J."/>
            <person name="Bernardet J.-F."/>
            <person name="Hugo C."/>
            <person name="Kampfer P."/>
            <person name="Newman J."/>
            <person name="Mcquiston J.R."/>
        </authorList>
    </citation>
    <scope>NUCLEOTIDE SEQUENCE [LARGE SCALE GENOMIC DNA]</scope>
    <source>
        <strain evidence="1">G0188</strain>
    </source>
</reference>
<dbReference type="OrthoDB" id="837641at2"/>